<dbReference type="Pfam" id="PF09527">
    <property type="entry name" value="ATPase_gene1"/>
    <property type="match status" value="1"/>
</dbReference>
<comment type="caution">
    <text evidence="2">The sequence shown here is derived from an EMBL/GenBank/DDBJ whole genome shotgun (WGS) entry which is preliminary data.</text>
</comment>
<dbReference type="InterPro" id="IPR032820">
    <property type="entry name" value="ATPase_put"/>
</dbReference>
<dbReference type="EMBL" id="JRYR02000001">
    <property type="protein sequence ID" value="OHX66810.1"/>
    <property type="molecule type" value="Genomic_DNA"/>
</dbReference>
<feature type="transmembrane region" description="Helical" evidence="1">
    <location>
        <begin position="20"/>
        <end position="41"/>
    </location>
</feature>
<evidence type="ECO:0008006" key="4">
    <source>
        <dbReference type="Google" id="ProtNLM"/>
    </source>
</evidence>
<dbReference type="OrthoDB" id="9798708at2"/>
<dbReference type="AlphaFoldDB" id="A0A1S1Z0M0"/>
<evidence type="ECO:0000256" key="1">
    <source>
        <dbReference type="SAM" id="Phobius"/>
    </source>
</evidence>
<proteinExistence type="predicted"/>
<organism evidence="2 3">
    <name type="scientific">Flammeovirga pacifica</name>
    <dbReference type="NCBI Taxonomy" id="915059"/>
    <lineage>
        <taxon>Bacteria</taxon>
        <taxon>Pseudomonadati</taxon>
        <taxon>Bacteroidota</taxon>
        <taxon>Cytophagia</taxon>
        <taxon>Cytophagales</taxon>
        <taxon>Flammeovirgaceae</taxon>
        <taxon>Flammeovirga</taxon>
    </lineage>
</organism>
<protein>
    <recommendedName>
        <fullName evidence="4">AtpZ/AtpI family protein</fullName>
    </recommendedName>
</protein>
<keyword evidence="1" id="KW-0472">Membrane</keyword>
<feature type="transmembrane region" description="Helical" evidence="1">
    <location>
        <begin position="53"/>
        <end position="72"/>
    </location>
</feature>
<gene>
    <name evidence="2" type="ORF">NH26_10810</name>
</gene>
<name>A0A1S1Z0M0_FLAPC</name>
<sequence length="89" mass="10020">MDQPNNNKSSKKKANKYSTFVKYSSVSTEMIVTLLICAYGGKFLDEYFSTSGPYFTIGFLLFGVFASLFILIKGLQKISKKGPDNEKKR</sequence>
<dbReference type="Proteomes" id="UP000179797">
    <property type="component" value="Unassembled WGS sequence"/>
</dbReference>
<evidence type="ECO:0000313" key="2">
    <source>
        <dbReference type="EMBL" id="OHX66810.1"/>
    </source>
</evidence>
<keyword evidence="3" id="KW-1185">Reference proteome</keyword>
<keyword evidence="1" id="KW-1133">Transmembrane helix</keyword>
<accession>A0A1S1Z0M0</accession>
<keyword evidence="1" id="KW-0812">Transmembrane</keyword>
<dbReference type="STRING" id="915059.NH26_10810"/>
<dbReference type="RefSeq" id="WP_044222842.1">
    <property type="nucleotide sequence ID" value="NZ_JRYR02000001.1"/>
</dbReference>
<evidence type="ECO:0000313" key="3">
    <source>
        <dbReference type="Proteomes" id="UP000179797"/>
    </source>
</evidence>
<reference evidence="2 3" key="1">
    <citation type="journal article" date="2012" name="Int. J. Syst. Evol. Microbiol.">
        <title>Flammeovirga pacifica sp. nov., isolated from deep-sea sediment.</title>
        <authorList>
            <person name="Xu H."/>
            <person name="Fu Y."/>
            <person name="Yang N."/>
            <person name="Ding Z."/>
            <person name="Lai Q."/>
            <person name="Zeng R."/>
        </authorList>
    </citation>
    <scope>NUCLEOTIDE SEQUENCE [LARGE SCALE GENOMIC DNA]</scope>
    <source>
        <strain evidence="3">DSM 24597 / LMG 26175 / WPAGA1</strain>
    </source>
</reference>